<evidence type="ECO:0000256" key="4">
    <source>
        <dbReference type="ARBA" id="ARBA00023136"/>
    </source>
</evidence>
<evidence type="ECO:0000256" key="2">
    <source>
        <dbReference type="ARBA" id="ARBA00022692"/>
    </source>
</evidence>
<keyword evidence="3 5" id="KW-1133">Transmembrane helix</keyword>
<sequence length="429" mass="49555">MPDYKEIELRSEEVQEILTRIPHWMIRWGNLVILALLLSLFLVSWLVKYPDIIKTDIIVTTTLPPEKLVANSSGRIEKILITDRQKIEKNTPLAVIENTANYKDVFLLKAHIDSVKINADGLSFPFENLPPLQLGNIETAFALLEKEYLNYIQYKDLKPYSIDGNAQQYESKQLKERLQLLLEQKEIGQTELSLKKKELERFKLLHQKGVISAQEWETKNIDYLQQEKNIRNLSSQISQTKSSINDLNKNSQNTQVNKSKDDINLYRNTIQAFNQLKKSISDWEQAYVLRSTIAGEVTFLQVWSENQFVNIGDNVFSIIPTTHKNFVGKVKAPAQNSGKLKINQEVQIRLANYPDREFGIITGKVKSISLIPDKEGNLLLDISLPDGLQTSYQKQINFQQEMSGTADIITEDLRLIERLLYQFRDVFRR</sequence>
<name>A0ABY4KHI7_9FLAO</name>
<evidence type="ECO:0000256" key="5">
    <source>
        <dbReference type="SAM" id="Phobius"/>
    </source>
</evidence>
<dbReference type="PANTHER" id="PTHR30386:SF26">
    <property type="entry name" value="TRANSPORT PROTEIN COMB"/>
    <property type="match status" value="1"/>
</dbReference>
<comment type="subcellular location">
    <subcellularLocation>
        <location evidence="1">Membrane</location>
        <topology evidence="1">Single-pass membrane protein</topology>
    </subcellularLocation>
</comment>
<dbReference type="Gene3D" id="2.40.30.170">
    <property type="match status" value="1"/>
</dbReference>
<protein>
    <submittedName>
        <fullName evidence="6">HlyD family secretion protein</fullName>
    </submittedName>
</protein>
<reference evidence="6" key="1">
    <citation type="submission" date="2022-04" db="EMBL/GenBank/DDBJ databases">
        <title>Consumption of N2O by Flavobacterium azooxidireducens sp. nov. isolated from Decomposing Leaf Litter of Phragmites australis (Cav.).</title>
        <authorList>
            <person name="Behrendt U."/>
            <person name="Spanner T."/>
            <person name="Augustin J."/>
            <person name="Horn M.A."/>
            <person name="Kolb S."/>
            <person name="Ulrich A."/>
        </authorList>
    </citation>
    <scope>NUCLEOTIDE SEQUENCE</scope>
    <source>
        <strain evidence="6">IGB 4-14</strain>
    </source>
</reference>
<dbReference type="PANTHER" id="PTHR30386">
    <property type="entry name" value="MEMBRANE FUSION SUBUNIT OF EMRAB-TOLC MULTIDRUG EFFLUX PUMP"/>
    <property type="match status" value="1"/>
</dbReference>
<evidence type="ECO:0000256" key="3">
    <source>
        <dbReference type="ARBA" id="ARBA00022989"/>
    </source>
</evidence>
<dbReference type="InterPro" id="IPR050739">
    <property type="entry name" value="MFP"/>
</dbReference>
<dbReference type="RefSeq" id="WP_248434235.1">
    <property type="nucleotide sequence ID" value="NZ_CP096205.1"/>
</dbReference>
<keyword evidence="7" id="KW-1185">Reference proteome</keyword>
<evidence type="ECO:0000313" key="7">
    <source>
        <dbReference type="Proteomes" id="UP000830583"/>
    </source>
</evidence>
<dbReference type="Proteomes" id="UP000830583">
    <property type="component" value="Chromosome"/>
</dbReference>
<organism evidence="6 7">
    <name type="scientific">Flavobacterium azooxidireducens</name>
    <dbReference type="NCBI Taxonomy" id="1871076"/>
    <lineage>
        <taxon>Bacteria</taxon>
        <taxon>Pseudomonadati</taxon>
        <taxon>Bacteroidota</taxon>
        <taxon>Flavobacteriia</taxon>
        <taxon>Flavobacteriales</taxon>
        <taxon>Flavobacteriaceae</taxon>
        <taxon>Flavobacterium</taxon>
    </lineage>
</organism>
<proteinExistence type="predicted"/>
<gene>
    <name evidence="6" type="ORF">M0M57_00020</name>
</gene>
<accession>A0ABY4KHI7</accession>
<evidence type="ECO:0000313" key="6">
    <source>
        <dbReference type="EMBL" id="UPQ79243.1"/>
    </source>
</evidence>
<dbReference type="EMBL" id="CP096205">
    <property type="protein sequence ID" value="UPQ79243.1"/>
    <property type="molecule type" value="Genomic_DNA"/>
</dbReference>
<keyword evidence="2 5" id="KW-0812">Transmembrane</keyword>
<evidence type="ECO:0000256" key="1">
    <source>
        <dbReference type="ARBA" id="ARBA00004167"/>
    </source>
</evidence>
<keyword evidence="4 5" id="KW-0472">Membrane</keyword>
<dbReference type="Gene3D" id="6.10.140.1990">
    <property type="match status" value="1"/>
</dbReference>
<feature type="transmembrane region" description="Helical" evidence="5">
    <location>
        <begin position="28"/>
        <end position="47"/>
    </location>
</feature>
<dbReference type="InterPro" id="IPR030190">
    <property type="entry name" value="MacA_alpha-hairpin_sf"/>
</dbReference>